<dbReference type="AlphaFoldDB" id="A0ABD3QWZ2"/>
<dbReference type="Pfam" id="PF01267">
    <property type="entry name" value="F-actin_cap_A"/>
    <property type="match status" value="1"/>
</dbReference>
<evidence type="ECO:0000256" key="1">
    <source>
        <dbReference type="ARBA" id="ARBA00022467"/>
    </source>
</evidence>
<sequence>MTEATNQGAIQRILLASPPGQFDVILEDLRSIVPKPTLLEPNFVAALRSEWEEATGRSAMAAGGDAGSGSGYAECYITSLSKAMDEYISSNFSSPGVRAAHNVTASTVDDTPTLKIATYAERIDLQNQQVGSWKGCYTICPSSGSLHGEIYVWAHTYENGGNVQLMSNISLDATIAMTCLPSDGSDKRSSWASAVTRQIGSWEEIELLKKMDQMYESMGNTYLKRLRRVMPVTRTKMEWNIMAHRVVQTLSEGHDKDKFKH</sequence>
<dbReference type="GO" id="GO:0051016">
    <property type="term" value="P:barbed-end actin filament capping"/>
    <property type="evidence" value="ECO:0007669"/>
    <property type="project" value="UniProtKB-UniRule"/>
</dbReference>
<evidence type="ECO:0000313" key="4">
    <source>
        <dbReference type="EMBL" id="KAL3804754.1"/>
    </source>
</evidence>
<proteinExistence type="inferred from homology"/>
<dbReference type="PANTHER" id="PTHR10653">
    <property type="entry name" value="F-ACTIN-CAPPING PROTEIN SUBUNIT ALPHA"/>
    <property type="match status" value="1"/>
</dbReference>
<evidence type="ECO:0000313" key="5">
    <source>
        <dbReference type="Proteomes" id="UP001530315"/>
    </source>
</evidence>
<evidence type="ECO:0000256" key="3">
    <source>
        <dbReference type="RuleBase" id="RU365077"/>
    </source>
</evidence>
<protein>
    <recommendedName>
        <fullName evidence="3">F-actin-capping protein subunit alpha</fullName>
    </recommendedName>
</protein>
<keyword evidence="1 3" id="KW-0117">Actin capping</keyword>
<evidence type="ECO:0000256" key="2">
    <source>
        <dbReference type="ARBA" id="ARBA00023203"/>
    </source>
</evidence>
<comment type="function">
    <text evidence="3">F-actin-capping proteins bind in a Ca(2+)-independent manner to the fast growing ends of actin filaments (barbed end) thereby blocking the exchange of subunits at these ends. Unlike other capping proteins (such as gelsolin and severin), these proteins do not sever actin filaments.</text>
</comment>
<dbReference type="InterPro" id="IPR042276">
    <property type="entry name" value="CapZ_alpha/beta_2"/>
</dbReference>
<reference evidence="4 5" key="1">
    <citation type="submission" date="2024-10" db="EMBL/GenBank/DDBJ databases">
        <title>Updated reference genomes for cyclostephanoid diatoms.</title>
        <authorList>
            <person name="Roberts W.R."/>
            <person name="Alverson A.J."/>
        </authorList>
    </citation>
    <scope>NUCLEOTIDE SEQUENCE [LARGE SCALE GENOMIC DNA]</scope>
    <source>
        <strain evidence="4 5">AJA276-08</strain>
    </source>
</reference>
<dbReference type="SUPFAM" id="SSF90096">
    <property type="entry name" value="Subunits of heterodimeric actin filament capping protein Capz"/>
    <property type="match status" value="1"/>
</dbReference>
<dbReference type="EMBL" id="JALLAZ020000071">
    <property type="protein sequence ID" value="KAL3804754.1"/>
    <property type="molecule type" value="Genomic_DNA"/>
</dbReference>
<dbReference type="Proteomes" id="UP001530315">
    <property type="component" value="Unassembled WGS sequence"/>
</dbReference>
<dbReference type="InterPro" id="IPR037282">
    <property type="entry name" value="CapZ_alpha/beta"/>
</dbReference>
<dbReference type="GO" id="GO:0008290">
    <property type="term" value="C:F-actin capping protein complex"/>
    <property type="evidence" value="ECO:0007669"/>
    <property type="project" value="UniProtKB-UniRule"/>
</dbReference>
<organism evidence="4 5">
    <name type="scientific">Stephanodiscus triporus</name>
    <dbReference type="NCBI Taxonomy" id="2934178"/>
    <lineage>
        <taxon>Eukaryota</taxon>
        <taxon>Sar</taxon>
        <taxon>Stramenopiles</taxon>
        <taxon>Ochrophyta</taxon>
        <taxon>Bacillariophyta</taxon>
        <taxon>Coscinodiscophyceae</taxon>
        <taxon>Thalassiosirophycidae</taxon>
        <taxon>Stephanodiscales</taxon>
        <taxon>Stephanodiscaceae</taxon>
        <taxon>Stephanodiscus</taxon>
    </lineage>
</organism>
<dbReference type="InterPro" id="IPR002189">
    <property type="entry name" value="CapZ_alpha"/>
</dbReference>
<dbReference type="Gene3D" id="3.90.1150.210">
    <property type="entry name" value="F-actin capping protein, beta subunit"/>
    <property type="match status" value="1"/>
</dbReference>
<name>A0ABD3QWZ2_9STRA</name>
<dbReference type="GO" id="GO:0003779">
    <property type="term" value="F:actin binding"/>
    <property type="evidence" value="ECO:0007669"/>
    <property type="project" value="UniProtKB-KW"/>
</dbReference>
<comment type="similarity">
    <text evidence="3">Belongs to the F-actin-capping protein alpha subunit family.</text>
</comment>
<dbReference type="PANTHER" id="PTHR10653:SF0">
    <property type="entry name" value="F-ACTIN-CAPPING PROTEIN SUBUNIT ALPHA"/>
    <property type="match status" value="1"/>
</dbReference>
<keyword evidence="5" id="KW-1185">Reference proteome</keyword>
<gene>
    <name evidence="4" type="ORF">ACHAW5_007987</name>
</gene>
<comment type="subunit">
    <text evidence="3">Heterodimer of an alpha and a beta subunit.</text>
</comment>
<accession>A0ABD3QWZ2</accession>
<comment type="caution">
    <text evidence="4">The sequence shown here is derived from an EMBL/GenBank/DDBJ whole genome shotgun (WGS) entry which is preliminary data.</text>
</comment>
<keyword evidence="2 3" id="KW-0009">Actin-binding</keyword>